<name>A0A5C6EHD9_9BACT</name>
<keyword evidence="4" id="KW-0645">Protease</keyword>
<feature type="transmembrane region" description="Helical" evidence="4">
    <location>
        <begin position="45"/>
        <end position="66"/>
    </location>
</feature>
<feature type="active site" evidence="3">
    <location>
        <position position="170"/>
    </location>
</feature>
<comment type="catalytic activity">
    <reaction evidence="4">
        <text>Cleavage of hydrophobic, N-terminal signal or leader sequences from secreted and periplasmic proteins.</text>
        <dbReference type="EC" id="3.4.21.89"/>
    </reaction>
</comment>
<sequence length="676" mass="75142">MARAKNADRIKQEAAEAAANQDQRTPAEKRAESFRVAAQRETVEAFVVAFILALLFRAFLAEAFVIPTGSMAPTLMGAHKDLSCDQCGQQFQVGASRERSGASTNLVVVGGVCPNCRHVNSLDLKDNGEDTTFNGDRILVSKFKYMIHDPDRWDVIVFKYPGNPKQNYIKRLVGLPTETLTLSHGDVYARRTGTNDKSMILRKPPTTLMAMSQLVYDTDFQSESLVNADYPSRWQAWAEGADSPPENSWTTDRKTDGFVATVKAPADADQWLRYFHRFPTDEQWSAADAGQSLSDVDAYQSQAITDFYAYDSYIHVPAGYVYKERPSTSGGGSLERSLNGGFSNGEFNENYDSGAGPEQFRGVAIWGGQDSGNQQIGRDGMHWVGDLIAEADIETSSDAKEVTLEIVEAGVKYQCRINLADGRAKLTIIDAGSGKGETRNFTGANSSPTAETGFKAGSRHTVRLSNCDDQLVLWVDGDVIEFDSLTTFDARDYRSRDEDYPRWSKNDPLDAAPVGLAVKGGEATVRHLQIRRDKYYIATNNANFGGINDYDNSTLFRLAGSGVSMGDIQSVFAMPQRWDEFIGWQARRTVSFTLHEDQFFPMGDNSPESLDARCWAGTKSQYKLPRGVNEPAWRWADDSYVPRDLLVGKALVVFWPHSWSSPVPFTPNFKRMKLIR</sequence>
<dbReference type="AlphaFoldDB" id="A0A5C6EHD9"/>
<dbReference type="PANTHER" id="PTHR43390">
    <property type="entry name" value="SIGNAL PEPTIDASE I"/>
    <property type="match status" value="1"/>
</dbReference>
<dbReference type="GO" id="GO:0006465">
    <property type="term" value="P:signal peptide processing"/>
    <property type="evidence" value="ECO:0007669"/>
    <property type="project" value="InterPro"/>
</dbReference>
<dbReference type="EMBL" id="SJPX01000005">
    <property type="protein sequence ID" value="TWU48228.1"/>
    <property type="molecule type" value="Genomic_DNA"/>
</dbReference>
<dbReference type="PANTHER" id="PTHR43390:SF1">
    <property type="entry name" value="CHLOROPLAST PROCESSING PEPTIDASE"/>
    <property type="match status" value="1"/>
</dbReference>
<proteinExistence type="inferred from homology"/>
<protein>
    <recommendedName>
        <fullName evidence="2 4">Signal peptidase I</fullName>
        <ecNumber evidence="4">3.4.21.89</ecNumber>
    </recommendedName>
</protein>
<dbReference type="GO" id="GO:0016020">
    <property type="term" value="C:membrane"/>
    <property type="evidence" value="ECO:0007669"/>
    <property type="project" value="UniProtKB-SubCell"/>
</dbReference>
<dbReference type="NCBIfam" id="TIGR02227">
    <property type="entry name" value="sigpep_I_bact"/>
    <property type="match status" value="1"/>
</dbReference>
<keyword evidence="4" id="KW-1133">Transmembrane helix</keyword>
<dbReference type="RefSeq" id="WP_146536619.1">
    <property type="nucleotide sequence ID" value="NZ_SJPX01000005.1"/>
</dbReference>
<keyword evidence="4 7" id="KW-0378">Hydrolase</keyword>
<evidence type="ECO:0000256" key="5">
    <source>
        <dbReference type="SAM" id="MobiDB-lite"/>
    </source>
</evidence>
<dbReference type="Gene3D" id="2.10.109.10">
    <property type="entry name" value="Umud Fragment, subunit A"/>
    <property type="match status" value="2"/>
</dbReference>
<organism evidence="7 8">
    <name type="scientific">Rubripirellula reticaptiva</name>
    <dbReference type="NCBI Taxonomy" id="2528013"/>
    <lineage>
        <taxon>Bacteria</taxon>
        <taxon>Pseudomonadati</taxon>
        <taxon>Planctomycetota</taxon>
        <taxon>Planctomycetia</taxon>
        <taxon>Pirellulales</taxon>
        <taxon>Pirellulaceae</taxon>
        <taxon>Rubripirellula</taxon>
    </lineage>
</organism>
<evidence type="ECO:0000256" key="2">
    <source>
        <dbReference type="ARBA" id="ARBA00019232"/>
    </source>
</evidence>
<dbReference type="SUPFAM" id="SSF51306">
    <property type="entry name" value="LexA/Signal peptidase"/>
    <property type="match status" value="2"/>
</dbReference>
<feature type="domain" description="Peptidase S26" evidence="6">
    <location>
        <begin position="126"/>
        <end position="189"/>
    </location>
</feature>
<accession>A0A5C6EHD9</accession>
<feature type="compositionally biased region" description="Basic and acidic residues" evidence="5">
    <location>
        <begin position="1"/>
        <end position="14"/>
    </location>
</feature>
<dbReference type="InterPro" id="IPR000223">
    <property type="entry name" value="Pept_S26A_signal_pept_1"/>
</dbReference>
<dbReference type="Proteomes" id="UP000317977">
    <property type="component" value="Unassembled WGS sequence"/>
</dbReference>
<keyword evidence="8" id="KW-1185">Reference proteome</keyword>
<dbReference type="Pfam" id="PF10502">
    <property type="entry name" value="Peptidase_S26"/>
    <property type="match status" value="1"/>
</dbReference>
<evidence type="ECO:0000256" key="1">
    <source>
        <dbReference type="ARBA" id="ARBA00009370"/>
    </source>
</evidence>
<dbReference type="GO" id="GO:0004252">
    <property type="term" value="F:serine-type endopeptidase activity"/>
    <property type="evidence" value="ECO:0007669"/>
    <property type="project" value="InterPro"/>
</dbReference>
<feature type="active site" evidence="3">
    <location>
        <position position="70"/>
    </location>
</feature>
<dbReference type="OrthoDB" id="9802919at2"/>
<keyword evidence="4" id="KW-0472">Membrane</keyword>
<dbReference type="GO" id="GO:0009003">
    <property type="term" value="F:signal peptidase activity"/>
    <property type="evidence" value="ECO:0007669"/>
    <property type="project" value="UniProtKB-EC"/>
</dbReference>
<reference evidence="7 8" key="1">
    <citation type="submission" date="2019-02" db="EMBL/GenBank/DDBJ databases">
        <title>Deep-cultivation of Planctomycetes and their phenomic and genomic characterization uncovers novel biology.</title>
        <authorList>
            <person name="Wiegand S."/>
            <person name="Jogler M."/>
            <person name="Boedeker C."/>
            <person name="Pinto D."/>
            <person name="Vollmers J."/>
            <person name="Rivas-Marin E."/>
            <person name="Kohn T."/>
            <person name="Peeters S.H."/>
            <person name="Heuer A."/>
            <person name="Rast P."/>
            <person name="Oberbeckmann S."/>
            <person name="Bunk B."/>
            <person name="Jeske O."/>
            <person name="Meyerdierks A."/>
            <person name="Storesund J.E."/>
            <person name="Kallscheuer N."/>
            <person name="Luecker S."/>
            <person name="Lage O.M."/>
            <person name="Pohl T."/>
            <person name="Merkel B.J."/>
            <person name="Hornburger P."/>
            <person name="Mueller R.-W."/>
            <person name="Bruemmer F."/>
            <person name="Labrenz M."/>
            <person name="Spormann A.M."/>
            <person name="Op Den Camp H."/>
            <person name="Overmann J."/>
            <person name="Amann R."/>
            <person name="Jetten M.S.M."/>
            <person name="Mascher T."/>
            <person name="Medema M.H."/>
            <person name="Devos D.P."/>
            <person name="Kaster A.-K."/>
            <person name="Ovreas L."/>
            <person name="Rohde M."/>
            <person name="Galperin M.Y."/>
            <person name="Jogler C."/>
        </authorList>
    </citation>
    <scope>NUCLEOTIDE SEQUENCE [LARGE SCALE GENOMIC DNA]</scope>
    <source>
        <strain evidence="7 8">Poly59</strain>
    </source>
</reference>
<comment type="similarity">
    <text evidence="1 4">Belongs to the peptidase S26 family.</text>
</comment>
<evidence type="ECO:0000313" key="8">
    <source>
        <dbReference type="Proteomes" id="UP000317977"/>
    </source>
</evidence>
<evidence type="ECO:0000313" key="7">
    <source>
        <dbReference type="EMBL" id="TWU48228.1"/>
    </source>
</evidence>
<dbReference type="InterPro" id="IPR019533">
    <property type="entry name" value="Peptidase_S26"/>
</dbReference>
<dbReference type="EC" id="3.4.21.89" evidence="4"/>
<dbReference type="InterPro" id="IPR036286">
    <property type="entry name" value="LexA/Signal_pep-like_sf"/>
</dbReference>
<gene>
    <name evidence="7" type="primary">lepB</name>
    <name evidence="7" type="ORF">Poly59_50740</name>
</gene>
<dbReference type="CDD" id="cd06530">
    <property type="entry name" value="S26_SPase_I"/>
    <property type="match status" value="1"/>
</dbReference>
<comment type="subcellular location">
    <subcellularLocation>
        <location evidence="4">Membrane</location>
        <topology evidence="4">Single-pass type II membrane protein</topology>
    </subcellularLocation>
</comment>
<keyword evidence="4" id="KW-0812">Transmembrane</keyword>
<comment type="caution">
    <text evidence="7">The sequence shown here is derived from an EMBL/GenBank/DDBJ whole genome shotgun (WGS) entry which is preliminary data.</text>
</comment>
<feature type="region of interest" description="Disordered" evidence="5">
    <location>
        <begin position="1"/>
        <end position="27"/>
    </location>
</feature>
<evidence type="ECO:0000256" key="3">
    <source>
        <dbReference type="PIRSR" id="PIRSR600223-1"/>
    </source>
</evidence>
<evidence type="ECO:0000259" key="6">
    <source>
        <dbReference type="Pfam" id="PF10502"/>
    </source>
</evidence>
<evidence type="ECO:0000256" key="4">
    <source>
        <dbReference type="RuleBase" id="RU362042"/>
    </source>
</evidence>